<gene>
    <name evidence="3" type="ORF">BKP45_20035</name>
</gene>
<sequence>MNDQANNLRRMLHMASDGKRGTKVIAVVSGKGGVGKSNFSLNFALQLKNAGKKVILFDLDIGMANADILMGVSSKYTFVDMIEHELSIWDIIEEGPNNLSFIAGGTGLSSMFQLNPRKLSRFLQQLELINGEFDYIIFDMGAGATKDRFNFILSATEVIVVTTPEPTSVTDAYAMLKYIQLKDQNIPVSVLVNRAESNSEGKKTFENLKVVSGQFLQKDISLLGIIPNDPIVLKAVKAQVPFSLYSPDSKPSKAIIKIANDYIGENTFEEKKEPFQMFLNKFKKYFLDKSGGE</sequence>
<dbReference type="PANTHER" id="PTHR43384">
    <property type="entry name" value="SEPTUM SITE-DETERMINING PROTEIN MIND HOMOLOG, CHLOROPLASTIC-RELATED"/>
    <property type="match status" value="1"/>
</dbReference>
<dbReference type="GO" id="GO:0009898">
    <property type="term" value="C:cytoplasmic side of plasma membrane"/>
    <property type="evidence" value="ECO:0007669"/>
    <property type="project" value="TreeGrafter"/>
</dbReference>
<dbReference type="InterPro" id="IPR027417">
    <property type="entry name" value="P-loop_NTPase"/>
</dbReference>
<name>A0A1S2M032_9BACI</name>
<organism evidence="3 4">
    <name type="scientific">Anaerobacillus alkalidiazotrophicus</name>
    <dbReference type="NCBI Taxonomy" id="472963"/>
    <lineage>
        <taxon>Bacteria</taxon>
        <taxon>Bacillati</taxon>
        <taxon>Bacillota</taxon>
        <taxon>Bacilli</taxon>
        <taxon>Bacillales</taxon>
        <taxon>Bacillaceae</taxon>
        <taxon>Anaerobacillus</taxon>
    </lineage>
</organism>
<dbReference type="GO" id="GO:0005829">
    <property type="term" value="C:cytosol"/>
    <property type="evidence" value="ECO:0007669"/>
    <property type="project" value="TreeGrafter"/>
</dbReference>
<comment type="caution">
    <text evidence="3">The sequence shown here is derived from an EMBL/GenBank/DDBJ whole genome shotgun (WGS) entry which is preliminary data.</text>
</comment>
<proteinExistence type="predicted"/>
<dbReference type="Gene3D" id="3.40.50.300">
    <property type="entry name" value="P-loop containing nucleotide triphosphate hydrolases"/>
    <property type="match status" value="1"/>
</dbReference>
<reference evidence="3 4" key="1">
    <citation type="submission" date="2016-10" db="EMBL/GenBank/DDBJ databases">
        <title>Draft genome sequences of four alkaliphilic bacteria belonging to the Anaerobacillus genus.</title>
        <authorList>
            <person name="Bassil N.M."/>
            <person name="Lloyd J.R."/>
        </authorList>
    </citation>
    <scope>NUCLEOTIDE SEQUENCE [LARGE SCALE GENOMIC DNA]</scope>
    <source>
        <strain evidence="3 4">DSM 22531</strain>
    </source>
</reference>
<evidence type="ECO:0000256" key="2">
    <source>
        <dbReference type="ARBA" id="ARBA00022840"/>
    </source>
</evidence>
<dbReference type="OrthoDB" id="9816297at2"/>
<evidence type="ECO:0000313" key="3">
    <source>
        <dbReference type="EMBL" id="OIJ17853.1"/>
    </source>
</evidence>
<accession>A0A1S2M032</accession>
<dbReference type="InterPro" id="IPR033756">
    <property type="entry name" value="YlxH/NBP35"/>
</dbReference>
<dbReference type="CDD" id="cd02038">
    <property type="entry name" value="FlhG-like"/>
    <property type="match status" value="1"/>
</dbReference>
<dbReference type="SUPFAM" id="SSF52540">
    <property type="entry name" value="P-loop containing nucleoside triphosphate hydrolases"/>
    <property type="match status" value="1"/>
</dbReference>
<dbReference type="GO" id="GO:0016887">
    <property type="term" value="F:ATP hydrolysis activity"/>
    <property type="evidence" value="ECO:0007669"/>
    <property type="project" value="TreeGrafter"/>
</dbReference>
<keyword evidence="4" id="KW-1185">Reference proteome</keyword>
<dbReference type="EMBL" id="MLQS01000031">
    <property type="protein sequence ID" value="OIJ17853.1"/>
    <property type="molecule type" value="Genomic_DNA"/>
</dbReference>
<dbReference type="PIRSF" id="PIRSF003092">
    <property type="entry name" value="MinD"/>
    <property type="match status" value="1"/>
</dbReference>
<dbReference type="Pfam" id="PF10609">
    <property type="entry name" value="ParA"/>
    <property type="match status" value="1"/>
</dbReference>
<protein>
    <submittedName>
        <fullName evidence="3">Cobyrinic acid a,c-diamide synthase</fullName>
    </submittedName>
</protein>
<keyword evidence="2" id="KW-0067">ATP-binding</keyword>
<dbReference type="InterPro" id="IPR033875">
    <property type="entry name" value="FlhG"/>
</dbReference>
<dbReference type="PANTHER" id="PTHR43384:SF4">
    <property type="entry name" value="CELLULOSE BIOSYNTHESIS PROTEIN BCSQ-RELATED"/>
    <property type="match status" value="1"/>
</dbReference>
<dbReference type="InterPro" id="IPR050625">
    <property type="entry name" value="ParA/MinD_ATPase"/>
</dbReference>
<dbReference type="AlphaFoldDB" id="A0A1S2M032"/>
<dbReference type="RefSeq" id="WP_071390925.1">
    <property type="nucleotide sequence ID" value="NZ_MLQS01000031.1"/>
</dbReference>
<dbReference type="GO" id="GO:0051782">
    <property type="term" value="P:negative regulation of cell division"/>
    <property type="evidence" value="ECO:0007669"/>
    <property type="project" value="TreeGrafter"/>
</dbReference>
<dbReference type="InterPro" id="IPR025501">
    <property type="entry name" value="MinD_FleN"/>
</dbReference>
<dbReference type="STRING" id="472963.BKP45_20035"/>
<dbReference type="Proteomes" id="UP000180057">
    <property type="component" value="Unassembled WGS sequence"/>
</dbReference>
<evidence type="ECO:0000256" key="1">
    <source>
        <dbReference type="ARBA" id="ARBA00022741"/>
    </source>
</evidence>
<keyword evidence="1" id="KW-0547">Nucleotide-binding</keyword>
<dbReference type="GO" id="GO:0005524">
    <property type="term" value="F:ATP binding"/>
    <property type="evidence" value="ECO:0007669"/>
    <property type="project" value="UniProtKB-KW"/>
</dbReference>
<evidence type="ECO:0000313" key="4">
    <source>
        <dbReference type="Proteomes" id="UP000180057"/>
    </source>
</evidence>